<sequence length="66" mass="7453">MRDHSSPAQRKARSNRVLARRKMEKELGKAALRGKDVDHIVPLSKGGTNARSNLRVTSIKFNRGRK</sequence>
<dbReference type="RefSeq" id="WP_023953271.1">
    <property type="nucleotide sequence ID" value="NZ_AYSV01000135.1"/>
</dbReference>
<organism evidence="1 2">
    <name type="scientific">Pelistega indica</name>
    <dbReference type="NCBI Taxonomy" id="1414851"/>
    <lineage>
        <taxon>Bacteria</taxon>
        <taxon>Pseudomonadati</taxon>
        <taxon>Pseudomonadota</taxon>
        <taxon>Betaproteobacteria</taxon>
        <taxon>Burkholderiales</taxon>
        <taxon>Alcaligenaceae</taxon>
        <taxon>Pelistega</taxon>
    </lineage>
</organism>
<proteinExistence type="predicted"/>
<dbReference type="CDD" id="cd00085">
    <property type="entry name" value="HNHc"/>
    <property type="match status" value="1"/>
</dbReference>
<dbReference type="Proteomes" id="UP000018766">
    <property type="component" value="Unassembled WGS sequence"/>
</dbReference>
<reference evidence="1 2" key="1">
    <citation type="submission" date="2013-11" db="EMBL/GenBank/DDBJ databases">
        <title>Genomic analysis of Pelistega sp. HM-7.</title>
        <authorList>
            <person name="Kumbhare S.V."/>
            <person name="Shetty S.A."/>
            <person name="Sharma O."/>
            <person name="Dhotre D.P."/>
        </authorList>
    </citation>
    <scope>NUCLEOTIDE SEQUENCE [LARGE SCALE GENOMIC DNA]</scope>
    <source>
        <strain evidence="1 2">HM-7</strain>
    </source>
</reference>
<name>V8FQY9_9BURK</name>
<dbReference type="AlphaFoldDB" id="V8FQY9"/>
<accession>V8FQY9</accession>
<dbReference type="Gene3D" id="1.10.30.50">
    <property type="match status" value="1"/>
</dbReference>
<evidence type="ECO:0000313" key="1">
    <source>
        <dbReference type="EMBL" id="ETD66714.1"/>
    </source>
</evidence>
<keyword evidence="2" id="KW-1185">Reference proteome</keyword>
<evidence type="ECO:0000313" key="2">
    <source>
        <dbReference type="Proteomes" id="UP000018766"/>
    </source>
</evidence>
<comment type="caution">
    <text evidence="1">The sequence shown here is derived from an EMBL/GenBank/DDBJ whole genome shotgun (WGS) entry which is preliminary data.</text>
</comment>
<gene>
    <name evidence="1" type="ORF">V757_12225</name>
</gene>
<dbReference type="EMBL" id="AYSV01000135">
    <property type="protein sequence ID" value="ETD66714.1"/>
    <property type="molecule type" value="Genomic_DNA"/>
</dbReference>
<protein>
    <submittedName>
        <fullName evidence="1">Uncharacterized protein</fullName>
    </submittedName>
</protein>
<dbReference type="InterPro" id="IPR003615">
    <property type="entry name" value="HNH_nuc"/>
</dbReference>